<gene>
    <name evidence="7" type="ORF">EPI10_022611</name>
</gene>
<keyword evidence="3" id="KW-0611">Plant defense</keyword>
<evidence type="ECO:0000259" key="6">
    <source>
        <dbReference type="Pfam" id="PF23247"/>
    </source>
</evidence>
<proteinExistence type="inferred from homology"/>
<dbReference type="PRINTS" id="PR00364">
    <property type="entry name" value="DISEASERSIST"/>
</dbReference>
<dbReference type="Gene3D" id="1.10.8.430">
    <property type="entry name" value="Helical domain of apoptotic protease-activating factors"/>
    <property type="match status" value="1"/>
</dbReference>
<reference evidence="8" key="1">
    <citation type="journal article" date="2019" name="Plant Biotechnol. J.">
        <title>Genome sequencing of the Australian wild diploid species Gossypium australe highlights disease resistance and delayed gland morphogenesis.</title>
        <authorList>
            <person name="Cai Y."/>
            <person name="Cai X."/>
            <person name="Wang Q."/>
            <person name="Wang P."/>
            <person name="Zhang Y."/>
            <person name="Cai C."/>
            <person name="Xu Y."/>
            <person name="Wang K."/>
            <person name="Zhou Z."/>
            <person name="Wang C."/>
            <person name="Geng S."/>
            <person name="Li B."/>
            <person name="Dong Q."/>
            <person name="Hou Y."/>
            <person name="Wang H."/>
            <person name="Ai P."/>
            <person name="Liu Z."/>
            <person name="Yi F."/>
            <person name="Sun M."/>
            <person name="An G."/>
            <person name="Cheng J."/>
            <person name="Zhang Y."/>
            <person name="Shi Q."/>
            <person name="Xie Y."/>
            <person name="Shi X."/>
            <person name="Chang Y."/>
            <person name="Huang F."/>
            <person name="Chen Y."/>
            <person name="Hong S."/>
            <person name="Mi L."/>
            <person name="Sun Q."/>
            <person name="Zhang L."/>
            <person name="Zhou B."/>
            <person name="Peng R."/>
            <person name="Zhang X."/>
            <person name="Liu F."/>
        </authorList>
    </citation>
    <scope>NUCLEOTIDE SEQUENCE [LARGE SCALE GENOMIC DNA]</scope>
    <source>
        <strain evidence="8">cv. PA1801</strain>
    </source>
</reference>
<evidence type="ECO:0000256" key="1">
    <source>
        <dbReference type="ARBA" id="ARBA00008894"/>
    </source>
</evidence>
<accession>A0A5B6VSX6</accession>
<evidence type="ECO:0000256" key="4">
    <source>
        <dbReference type="ARBA" id="ARBA00022840"/>
    </source>
</evidence>
<organism evidence="7 8">
    <name type="scientific">Gossypium australe</name>
    <dbReference type="NCBI Taxonomy" id="47621"/>
    <lineage>
        <taxon>Eukaryota</taxon>
        <taxon>Viridiplantae</taxon>
        <taxon>Streptophyta</taxon>
        <taxon>Embryophyta</taxon>
        <taxon>Tracheophyta</taxon>
        <taxon>Spermatophyta</taxon>
        <taxon>Magnoliopsida</taxon>
        <taxon>eudicotyledons</taxon>
        <taxon>Gunneridae</taxon>
        <taxon>Pentapetalae</taxon>
        <taxon>rosids</taxon>
        <taxon>malvids</taxon>
        <taxon>Malvales</taxon>
        <taxon>Malvaceae</taxon>
        <taxon>Malvoideae</taxon>
        <taxon>Gossypium</taxon>
    </lineage>
</organism>
<sequence>MPGVGKATLVKEVVRQVKEDKLFDSVVMAVVTRTPDVQKIQDQIADMLGLKFEEQSMTGRASRLCQRLKKEKNILVVLDDIWEKLNLMEVGIPLGDEDQRCTILLTSRDLNVLKKDMDAKKSFPIGVLEHEEAWHFFKKIIGDGVESSDLLPIATEVAKKCGGLPIAIRTLATSLRNEPPFVWEDALRQLSKPSSSNFAGVPATVYSTIEWSYDRLQSEDHKQTFLLCSLLGHNVLLDLLLVFAMGLGLFHGVSTIKETRNKLLTVVSDLKASCLLLDGNTNLQFDMHDLISDVAMSIASKGKPVFVLRRKHDLNDWPDDETMKECDKILCGGISELPDQLNCPKLTFLSMGRKDPWMKIPTTFFKETKNLKVLFLVSMNLPSSISLLGNLRVLLLILFPKLEKLKPSSVGIERIWSSQAFCSTQNLTSLIIQGCANLKYVLSDSMPEYLQQLKCLEISECKCIQEIISTDKMIQQTFKNRALIRFPRLNFLKLKGLQKLLGFCNEDYTVEFPLLTILEIENWIHP</sequence>
<evidence type="ECO:0000259" key="5">
    <source>
        <dbReference type="Pfam" id="PF00931"/>
    </source>
</evidence>
<dbReference type="GO" id="GO:0005524">
    <property type="term" value="F:ATP binding"/>
    <property type="evidence" value="ECO:0007669"/>
    <property type="project" value="UniProtKB-KW"/>
</dbReference>
<dbReference type="GO" id="GO:0006952">
    <property type="term" value="P:defense response"/>
    <property type="evidence" value="ECO:0007669"/>
    <property type="project" value="UniProtKB-KW"/>
</dbReference>
<dbReference type="SUPFAM" id="SSF52540">
    <property type="entry name" value="P-loop containing nucleoside triphosphate hydrolases"/>
    <property type="match status" value="1"/>
</dbReference>
<feature type="domain" description="NB-ARC" evidence="5">
    <location>
        <begin position="1"/>
        <end position="142"/>
    </location>
</feature>
<dbReference type="InterPro" id="IPR057135">
    <property type="entry name" value="At4g27190-like_LRR"/>
</dbReference>
<name>A0A5B6VSX6_9ROSI</name>
<dbReference type="InterPro" id="IPR002182">
    <property type="entry name" value="NB-ARC"/>
</dbReference>
<dbReference type="SUPFAM" id="SSF52058">
    <property type="entry name" value="L domain-like"/>
    <property type="match status" value="1"/>
</dbReference>
<dbReference type="InterPro" id="IPR050905">
    <property type="entry name" value="Plant_NBS-LRR"/>
</dbReference>
<dbReference type="InterPro" id="IPR042197">
    <property type="entry name" value="Apaf_helical"/>
</dbReference>
<keyword evidence="2" id="KW-0547">Nucleotide-binding</keyword>
<comment type="similarity">
    <text evidence="1">Belongs to the disease resistance NB-LRR family.</text>
</comment>
<evidence type="ECO:0000313" key="8">
    <source>
        <dbReference type="Proteomes" id="UP000325315"/>
    </source>
</evidence>
<feature type="domain" description="Disease resistance protein At4g27190-like leucine-rich repeats" evidence="6">
    <location>
        <begin position="402"/>
        <end position="522"/>
    </location>
</feature>
<evidence type="ECO:0000256" key="2">
    <source>
        <dbReference type="ARBA" id="ARBA00022741"/>
    </source>
</evidence>
<dbReference type="InterPro" id="IPR027417">
    <property type="entry name" value="P-loop_NTPase"/>
</dbReference>
<dbReference type="AlphaFoldDB" id="A0A5B6VSX6"/>
<evidence type="ECO:0000256" key="3">
    <source>
        <dbReference type="ARBA" id="ARBA00022821"/>
    </source>
</evidence>
<dbReference type="Gene3D" id="3.80.10.10">
    <property type="entry name" value="Ribonuclease Inhibitor"/>
    <property type="match status" value="1"/>
</dbReference>
<dbReference type="Proteomes" id="UP000325315">
    <property type="component" value="Unassembled WGS sequence"/>
</dbReference>
<dbReference type="Pfam" id="PF23247">
    <property type="entry name" value="LRR_RPS2"/>
    <property type="match status" value="1"/>
</dbReference>
<dbReference type="OrthoDB" id="1001331at2759"/>
<dbReference type="PANTHER" id="PTHR33463:SF192">
    <property type="entry name" value="DISEASE RESISTANCE PROTEIN RPS2-LIKE"/>
    <property type="match status" value="1"/>
</dbReference>
<dbReference type="PANTHER" id="PTHR33463">
    <property type="entry name" value="NB-ARC DOMAIN-CONTAINING PROTEIN-RELATED"/>
    <property type="match status" value="1"/>
</dbReference>
<keyword evidence="8" id="KW-1185">Reference proteome</keyword>
<keyword evidence="4" id="KW-0067">ATP-binding</keyword>
<comment type="caution">
    <text evidence="7">The sequence shown here is derived from an EMBL/GenBank/DDBJ whole genome shotgun (WGS) entry which is preliminary data.</text>
</comment>
<dbReference type="Pfam" id="PF00931">
    <property type="entry name" value="NB-ARC"/>
    <property type="match status" value="1"/>
</dbReference>
<dbReference type="Gene3D" id="3.40.50.300">
    <property type="entry name" value="P-loop containing nucleotide triphosphate hydrolases"/>
    <property type="match status" value="1"/>
</dbReference>
<protein>
    <submittedName>
        <fullName evidence="7">Disease resistance protein</fullName>
    </submittedName>
</protein>
<evidence type="ECO:0000313" key="7">
    <source>
        <dbReference type="EMBL" id="KAA3472102.1"/>
    </source>
</evidence>
<dbReference type="GO" id="GO:0043531">
    <property type="term" value="F:ADP binding"/>
    <property type="evidence" value="ECO:0007669"/>
    <property type="project" value="InterPro"/>
</dbReference>
<dbReference type="InterPro" id="IPR032675">
    <property type="entry name" value="LRR_dom_sf"/>
</dbReference>
<dbReference type="EMBL" id="SMMG02000005">
    <property type="protein sequence ID" value="KAA3472102.1"/>
    <property type="molecule type" value="Genomic_DNA"/>
</dbReference>